<accession>A0ABV5YR36</accession>
<feature type="binding site" evidence="12">
    <location>
        <position position="62"/>
    </location>
    <ligand>
        <name>pyruvate</name>
        <dbReference type="ChEBI" id="CHEBI:15361"/>
    </ligand>
</feature>
<dbReference type="Pfam" id="PF00701">
    <property type="entry name" value="DHDPS"/>
    <property type="match status" value="1"/>
</dbReference>
<dbReference type="PIRSF" id="PIRSF001365">
    <property type="entry name" value="DHDPS"/>
    <property type="match status" value="1"/>
</dbReference>
<sequence length="312" mass="32865">MAPSTNAVPQERDDAAPFGRMLTAMVTPMTADGAVDYDGAARLAAYLVDHQRNDGLVVSGTTGESPTTTDAEDERLLRTVIEAVGDRAHVVAGVGTNNTVHTLKLARQAEAAGADGLLVVTPYYNKPPQEGLARHFTTVADATELPVMLYDIPGRTGTPIAPETLLRLAEHPRIIAVKDAKGDLFATSRVMAETDLVFYSGDDALNLPWLSLGAAGFVSVVGHVVGADLHEMIDAFLGGDVDRARRIHRRLIPVITAIMTRTQGVIATKAALSLIGQPGGAVRPPLVDATPEFTAALREDLIAGGVKVLEGP</sequence>
<comment type="catalytic activity">
    <reaction evidence="11 12">
        <text>L-aspartate 4-semialdehyde + pyruvate = (2S,4S)-4-hydroxy-2,3,4,5-tetrahydrodipicolinate + H2O + H(+)</text>
        <dbReference type="Rhea" id="RHEA:34171"/>
        <dbReference type="ChEBI" id="CHEBI:15361"/>
        <dbReference type="ChEBI" id="CHEBI:15377"/>
        <dbReference type="ChEBI" id="CHEBI:15378"/>
        <dbReference type="ChEBI" id="CHEBI:67139"/>
        <dbReference type="ChEBI" id="CHEBI:537519"/>
        <dbReference type="EC" id="4.3.3.7"/>
    </reaction>
</comment>
<name>A0ABV5YR36_9ACTN</name>
<dbReference type="InterPro" id="IPR013785">
    <property type="entry name" value="Aldolase_TIM"/>
</dbReference>
<dbReference type="NCBIfam" id="TIGR00674">
    <property type="entry name" value="dapA"/>
    <property type="match status" value="1"/>
</dbReference>
<comment type="function">
    <text evidence="1 12">Catalyzes the condensation of (S)-aspartate-beta-semialdehyde [(S)-ASA] and pyruvate to 4-hydroxy-tetrahydrodipicolinate (HTPA).</text>
</comment>
<comment type="caution">
    <text evidence="14">The sequence shown here is derived from an EMBL/GenBank/DDBJ whole genome shotgun (WGS) entry which is preliminary data.</text>
</comment>
<evidence type="ECO:0000256" key="1">
    <source>
        <dbReference type="ARBA" id="ARBA00003294"/>
    </source>
</evidence>
<keyword evidence="10 12" id="KW-0704">Schiff base</keyword>
<keyword evidence="15" id="KW-1185">Reference proteome</keyword>
<gene>
    <name evidence="12 14" type="primary">dapA</name>
    <name evidence="14" type="ORF">ACFFNX_30170</name>
</gene>
<comment type="subunit">
    <text evidence="12">Homotetramer; dimer of dimers.</text>
</comment>
<dbReference type="SMART" id="SM01130">
    <property type="entry name" value="DHDPS"/>
    <property type="match status" value="1"/>
</dbReference>
<dbReference type="PANTHER" id="PTHR12128:SF66">
    <property type="entry name" value="4-HYDROXY-2-OXOGLUTARATE ALDOLASE, MITOCHONDRIAL"/>
    <property type="match status" value="1"/>
</dbReference>
<evidence type="ECO:0000256" key="5">
    <source>
        <dbReference type="ARBA" id="ARBA00022490"/>
    </source>
</evidence>
<comment type="subcellular location">
    <subcellularLocation>
        <location evidence="12">Cytoplasm</location>
    </subcellularLocation>
</comment>
<dbReference type="SUPFAM" id="SSF51569">
    <property type="entry name" value="Aldolase"/>
    <property type="match status" value="1"/>
</dbReference>
<dbReference type="EC" id="4.3.3.7" evidence="4 12"/>
<dbReference type="PROSITE" id="PS00666">
    <property type="entry name" value="DHDPS_2"/>
    <property type="match status" value="1"/>
</dbReference>
<organism evidence="14 15">
    <name type="scientific">Actinoallomurus acaciae</name>
    <dbReference type="NCBI Taxonomy" id="502577"/>
    <lineage>
        <taxon>Bacteria</taxon>
        <taxon>Bacillati</taxon>
        <taxon>Actinomycetota</taxon>
        <taxon>Actinomycetes</taxon>
        <taxon>Streptosporangiales</taxon>
        <taxon>Thermomonosporaceae</taxon>
        <taxon>Actinoallomurus</taxon>
    </lineage>
</organism>
<evidence type="ECO:0000256" key="6">
    <source>
        <dbReference type="ARBA" id="ARBA00022605"/>
    </source>
</evidence>
<evidence type="ECO:0000256" key="11">
    <source>
        <dbReference type="ARBA" id="ARBA00047836"/>
    </source>
</evidence>
<comment type="similarity">
    <text evidence="3 12 13">Belongs to the DapA family.</text>
</comment>
<keyword evidence="7 12" id="KW-0220">Diaminopimelate biosynthesis</keyword>
<proteinExistence type="inferred from homology"/>
<evidence type="ECO:0000256" key="9">
    <source>
        <dbReference type="ARBA" id="ARBA00023239"/>
    </source>
</evidence>
<evidence type="ECO:0000256" key="10">
    <source>
        <dbReference type="ARBA" id="ARBA00023270"/>
    </source>
</evidence>
<keyword evidence="8 12" id="KW-0457">Lysine biosynthesis</keyword>
<evidence type="ECO:0000256" key="13">
    <source>
        <dbReference type="PIRNR" id="PIRNR001365"/>
    </source>
</evidence>
<feature type="site" description="Part of a proton relay during catalysis" evidence="12">
    <location>
        <position position="61"/>
    </location>
</feature>
<dbReference type="PRINTS" id="PR00146">
    <property type="entry name" value="DHPICSNTHASE"/>
</dbReference>
<protein>
    <recommendedName>
        <fullName evidence="4 12">4-hydroxy-tetrahydrodipicolinate synthase</fullName>
        <shortName evidence="12">HTPA synthase</shortName>
        <ecNumber evidence="4 12">4.3.3.7</ecNumber>
    </recommendedName>
</protein>
<dbReference type="PROSITE" id="PS00665">
    <property type="entry name" value="DHDPS_1"/>
    <property type="match status" value="1"/>
</dbReference>
<evidence type="ECO:0000256" key="4">
    <source>
        <dbReference type="ARBA" id="ARBA00012086"/>
    </source>
</evidence>
<dbReference type="InterPro" id="IPR020624">
    <property type="entry name" value="Schiff_base-form_aldolases_CS"/>
</dbReference>
<dbReference type="GO" id="GO:0008840">
    <property type="term" value="F:4-hydroxy-tetrahydrodipicolinate synthase activity"/>
    <property type="evidence" value="ECO:0007669"/>
    <property type="project" value="UniProtKB-EC"/>
</dbReference>
<dbReference type="CDD" id="cd00950">
    <property type="entry name" value="DHDPS"/>
    <property type="match status" value="1"/>
</dbReference>
<dbReference type="InterPro" id="IPR002220">
    <property type="entry name" value="DapA-like"/>
</dbReference>
<dbReference type="Gene3D" id="3.20.20.70">
    <property type="entry name" value="Aldolase class I"/>
    <property type="match status" value="1"/>
</dbReference>
<evidence type="ECO:0000256" key="8">
    <source>
        <dbReference type="ARBA" id="ARBA00023154"/>
    </source>
</evidence>
<feature type="active site" description="Proton donor/acceptor" evidence="12">
    <location>
        <position position="150"/>
    </location>
</feature>
<feature type="active site" description="Schiff-base intermediate with substrate" evidence="12">
    <location>
        <position position="178"/>
    </location>
</feature>
<dbReference type="PANTHER" id="PTHR12128">
    <property type="entry name" value="DIHYDRODIPICOLINATE SYNTHASE"/>
    <property type="match status" value="1"/>
</dbReference>
<feature type="binding site" evidence="12">
    <location>
        <position position="218"/>
    </location>
    <ligand>
        <name>pyruvate</name>
        <dbReference type="ChEBI" id="CHEBI:15361"/>
    </ligand>
</feature>
<evidence type="ECO:0000256" key="7">
    <source>
        <dbReference type="ARBA" id="ARBA00022915"/>
    </source>
</evidence>
<evidence type="ECO:0000256" key="12">
    <source>
        <dbReference type="HAMAP-Rule" id="MF_00418"/>
    </source>
</evidence>
<dbReference type="EMBL" id="JBHLZP010000277">
    <property type="protein sequence ID" value="MFB9836447.1"/>
    <property type="molecule type" value="Genomic_DNA"/>
</dbReference>
<keyword evidence="5 12" id="KW-0963">Cytoplasm</keyword>
<dbReference type="InterPro" id="IPR005263">
    <property type="entry name" value="DapA"/>
</dbReference>
<feature type="site" description="Part of a proton relay during catalysis" evidence="12">
    <location>
        <position position="124"/>
    </location>
</feature>
<keyword evidence="9 12" id="KW-0456">Lyase</keyword>
<keyword evidence="6 12" id="KW-0028">Amino-acid biosynthesis</keyword>
<comment type="caution">
    <text evidence="12">Was originally thought to be a dihydrodipicolinate synthase (DHDPS), catalyzing the condensation of (S)-aspartate-beta-semialdehyde [(S)-ASA] and pyruvate to dihydrodipicolinate (DHDP). However, it was shown in E.coli that the product of the enzymatic reaction is not dihydrodipicolinate but in fact (4S)-4-hydroxy-2,3,4,5-tetrahydro-(2S)-dipicolinic acid (HTPA), and that the consecutive dehydration reaction leading to DHDP is not spontaneous but catalyzed by DapB.</text>
</comment>
<dbReference type="Proteomes" id="UP001589627">
    <property type="component" value="Unassembled WGS sequence"/>
</dbReference>
<dbReference type="InterPro" id="IPR020625">
    <property type="entry name" value="Schiff_base-form_aldolases_AS"/>
</dbReference>
<dbReference type="RefSeq" id="WP_378209263.1">
    <property type="nucleotide sequence ID" value="NZ_JBHLZP010000277.1"/>
</dbReference>
<comment type="pathway">
    <text evidence="2 12">Amino-acid biosynthesis; L-lysine biosynthesis via DAP pathway; (S)-tetrahydrodipicolinate from L-aspartate: step 3/4.</text>
</comment>
<evidence type="ECO:0000256" key="2">
    <source>
        <dbReference type="ARBA" id="ARBA00005120"/>
    </source>
</evidence>
<reference evidence="14 15" key="1">
    <citation type="submission" date="2024-09" db="EMBL/GenBank/DDBJ databases">
        <authorList>
            <person name="Sun Q."/>
            <person name="Mori K."/>
        </authorList>
    </citation>
    <scope>NUCLEOTIDE SEQUENCE [LARGE SCALE GENOMIC DNA]</scope>
    <source>
        <strain evidence="14 15">TBRC 0563</strain>
    </source>
</reference>
<evidence type="ECO:0000313" key="14">
    <source>
        <dbReference type="EMBL" id="MFB9836447.1"/>
    </source>
</evidence>
<evidence type="ECO:0000313" key="15">
    <source>
        <dbReference type="Proteomes" id="UP001589627"/>
    </source>
</evidence>
<evidence type="ECO:0000256" key="3">
    <source>
        <dbReference type="ARBA" id="ARBA00007592"/>
    </source>
</evidence>
<dbReference type="HAMAP" id="MF_00418">
    <property type="entry name" value="DapA"/>
    <property type="match status" value="1"/>
</dbReference>